<evidence type="ECO:0000256" key="2">
    <source>
        <dbReference type="ARBA" id="ARBA00022475"/>
    </source>
</evidence>
<gene>
    <name evidence="13" type="ORF">EGR_07340</name>
</gene>
<feature type="transmembrane region" description="Helical" evidence="11">
    <location>
        <begin position="63"/>
        <end position="84"/>
    </location>
</feature>
<dbReference type="GO" id="GO:0005886">
    <property type="term" value="C:plasma membrane"/>
    <property type="evidence" value="ECO:0007669"/>
    <property type="project" value="UniProtKB-SubCell"/>
</dbReference>
<keyword evidence="7" id="KW-0325">Glycoprotein</keyword>
<feature type="transmembrane region" description="Helical" evidence="11">
    <location>
        <begin position="247"/>
        <end position="270"/>
    </location>
</feature>
<keyword evidence="5" id="KW-0297">G-protein coupled receptor</keyword>
<evidence type="ECO:0000256" key="5">
    <source>
        <dbReference type="ARBA" id="ARBA00023040"/>
    </source>
</evidence>
<comment type="caution">
    <text evidence="13">The sequence shown here is derived from an EMBL/GenBank/DDBJ whole genome shotgun (WGS) entry which is preliminary data.</text>
</comment>
<feature type="domain" description="G-protein coupled receptors family 3 profile" evidence="12">
    <location>
        <begin position="26"/>
        <end position="317"/>
    </location>
</feature>
<dbReference type="STRING" id="6210.W6UI47"/>
<evidence type="ECO:0000313" key="14">
    <source>
        <dbReference type="Proteomes" id="UP000019149"/>
    </source>
</evidence>
<keyword evidence="4 11" id="KW-1133">Transmembrane helix</keyword>
<feature type="compositionally biased region" description="Polar residues" evidence="10">
    <location>
        <begin position="995"/>
        <end position="1018"/>
    </location>
</feature>
<keyword evidence="6 11" id="KW-0472">Membrane</keyword>
<evidence type="ECO:0000256" key="6">
    <source>
        <dbReference type="ARBA" id="ARBA00023136"/>
    </source>
</evidence>
<dbReference type="OrthoDB" id="425344at2759"/>
<dbReference type="PANTHER" id="PTHR24060">
    <property type="entry name" value="METABOTROPIC GLUTAMATE RECEPTOR"/>
    <property type="match status" value="1"/>
</dbReference>
<dbReference type="PROSITE" id="PS00981">
    <property type="entry name" value="G_PROTEIN_RECEP_F3_3"/>
    <property type="match status" value="1"/>
</dbReference>
<feature type="compositionally biased region" description="Polar residues" evidence="10">
    <location>
        <begin position="392"/>
        <end position="401"/>
    </location>
</feature>
<keyword evidence="13" id="KW-0675">Receptor</keyword>
<reference evidence="13 14" key="1">
    <citation type="journal article" date="2013" name="Nat. Genet.">
        <title>The genome of the hydatid tapeworm Echinococcus granulosus.</title>
        <authorList>
            <person name="Zheng H."/>
            <person name="Zhang W."/>
            <person name="Zhang L."/>
            <person name="Zhang Z."/>
            <person name="Li J."/>
            <person name="Lu G."/>
            <person name="Zhu Y."/>
            <person name="Wang Y."/>
            <person name="Huang Y."/>
            <person name="Liu J."/>
            <person name="Kang H."/>
            <person name="Chen J."/>
            <person name="Wang L."/>
            <person name="Chen A."/>
            <person name="Yu S."/>
            <person name="Gao Z."/>
            <person name="Jin L."/>
            <person name="Gu W."/>
            <person name="Wang Z."/>
            <person name="Zhao L."/>
            <person name="Shi B."/>
            <person name="Wen H."/>
            <person name="Lin R."/>
            <person name="Jones M.K."/>
            <person name="Brejova B."/>
            <person name="Vinar T."/>
            <person name="Zhao G."/>
            <person name="McManus D.P."/>
            <person name="Chen Z."/>
            <person name="Zhou Y."/>
            <person name="Wang S."/>
        </authorList>
    </citation>
    <scope>NUCLEOTIDE SEQUENCE [LARGE SCALE GENOMIC DNA]</scope>
</reference>
<evidence type="ECO:0000256" key="7">
    <source>
        <dbReference type="ARBA" id="ARBA00023180"/>
    </source>
</evidence>
<keyword evidence="9" id="KW-0175">Coiled coil</keyword>
<feature type="transmembrane region" description="Helical" evidence="11">
    <location>
        <begin position="96"/>
        <end position="117"/>
    </location>
</feature>
<evidence type="ECO:0000256" key="11">
    <source>
        <dbReference type="SAM" id="Phobius"/>
    </source>
</evidence>
<organism evidence="13 14">
    <name type="scientific">Echinococcus granulosus</name>
    <name type="common">Hydatid tapeworm</name>
    <dbReference type="NCBI Taxonomy" id="6210"/>
    <lineage>
        <taxon>Eukaryota</taxon>
        <taxon>Metazoa</taxon>
        <taxon>Spiralia</taxon>
        <taxon>Lophotrochozoa</taxon>
        <taxon>Platyhelminthes</taxon>
        <taxon>Cestoda</taxon>
        <taxon>Eucestoda</taxon>
        <taxon>Cyclophyllidea</taxon>
        <taxon>Taeniidae</taxon>
        <taxon>Echinococcus</taxon>
        <taxon>Echinococcus granulosus group</taxon>
    </lineage>
</organism>
<dbReference type="InterPro" id="IPR000337">
    <property type="entry name" value="GPCR_3"/>
</dbReference>
<evidence type="ECO:0000313" key="13">
    <source>
        <dbReference type="EMBL" id="EUB57772.1"/>
    </source>
</evidence>
<evidence type="ECO:0000256" key="9">
    <source>
        <dbReference type="SAM" id="Coils"/>
    </source>
</evidence>
<keyword evidence="2" id="KW-1003">Cell membrane</keyword>
<feature type="compositionally biased region" description="Polar residues" evidence="10">
    <location>
        <begin position="740"/>
        <end position="751"/>
    </location>
</feature>
<feature type="transmembrane region" description="Helical" evidence="11">
    <location>
        <begin position="276"/>
        <end position="302"/>
    </location>
</feature>
<proteinExistence type="predicted"/>
<keyword evidence="8" id="KW-0807">Transducer</keyword>
<dbReference type="GeneID" id="36343055"/>
<evidence type="ECO:0000259" key="12">
    <source>
        <dbReference type="PROSITE" id="PS50259"/>
    </source>
</evidence>
<dbReference type="CTD" id="36343055"/>
<protein>
    <submittedName>
        <fullName evidence="13">Metabotropic glutamate receptor 5</fullName>
    </submittedName>
</protein>
<sequence length="1069" mass="118410">MRVSVASSTSACEPINPKYPHWNDASCLTAIIFASLGGLLTILILVVFIVYRNTAVVKASTRELMWLILAAMLLAHAFTVLVLFRPSAITCALQRTLPGLAFTAIYAALVTKTNRIARIMEGSKRILVKKQRFLSTSAQLFITGSDGNIKREPPQRGGEGGLPYANLVDKKYVVLIAVEVAVITTMLIIEAPGTELRFSKDLIRARLCCNTSQRGNIIPLGFPIFLIAMCTIYAIKTRNLPHNFNEAKFIGFTMYTTCVLWLSIIPVYLSGYKTEVTLTLCISISATIALMVLFVPKTYIILCRPEKNSRMSFATAKDIRCHMGVLQTNVNTKDKSKKLFGKKGNPVGGRKSSGYTEVVEMASDRKISLLPPSQPPGMQPKASHDLTAPSAEVSSPRITNGSPGGKVDDACRGSSDSVQVSLDENRQRKSFIRREKHLFPPRMRPSMKAEAICQTDWSLPPGGELGLAEAEDLSTGSESNKRLSSFSSESERKRSYELLEKILMAKQEVLNDQQCQLDFLKSKVCALKEDNRMLKAQGHVQAAIIEKLDGKNARLPMLMNSQMEEIRVYREQLKRLKDIFVRTNKAMQESESARYRAEEELQHLRDLAFEQNLPEREELVSALQQLREEYESIERDKVALEKYVHNLEKNQRCERTRLLRQQRDLQAKCATLASTVRGLQTDLQEKQRMLEAHAQRGRSRSTARGTADATAVQMQPPPQPTPSPHLVKTETKIKAQLKTTNQMDGCTSQTDTPKRNVKSSTRPATTILSVEPRISNEVFCRPQTVEPTLDLTKSCLGKSHDCELAVLKARENLARLVAEAKIKEEEEEEPIMSKRNESKAAPLTTIVGAQSYEDWPEFEVAEPLKMQPLPRPVKVQNDIKAIKKAGATAARGDSIEVPEALQKSPASTVQEKSMTVISDLVREMTVAKERQDEFQAENADKNECSGVCSSVISKTIGDGDSVKLGSKILQGNPREKKAVHSKESHSQHPHPTAANAITNVDSNNTNSAETAGNTSGTRLASKLFDAQAKSAPPNTSYASLKQKPGAAVQMDDELECHHVTGLYTEPSVH</sequence>
<feature type="region of interest" description="Disordered" evidence="10">
    <location>
        <begin position="958"/>
        <end position="1046"/>
    </location>
</feature>
<evidence type="ECO:0000256" key="4">
    <source>
        <dbReference type="ARBA" id="ARBA00022989"/>
    </source>
</evidence>
<evidence type="ECO:0000256" key="8">
    <source>
        <dbReference type="ARBA" id="ARBA00023224"/>
    </source>
</evidence>
<dbReference type="Pfam" id="PF15619">
    <property type="entry name" value="Lebercilin"/>
    <property type="match status" value="1"/>
</dbReference>
<dbReference type="InterPro" id="IPR017978">
    <property type="entry name" value="GPCR_3_C"/>
</dbReference>
<feature type="transmembrane region" description="Helical" evidence="11">
    <location>
        <begin position="28"/>
        <end position="51"/>
    </location>
</feature>
<feature type="region of interest" description="Disordered" evidence="10">
    <location>
        <begin position="368"/>
        <end position="417"/>
    </location>
</feature>
<evidence type="ECO:0000256" key="1">
    <source>
        <dbReference type="ARBA" id="ARBA00004651"/>
    </source>
</evidence>
<dbReference type="AlphaFoldDB" id="W6UI47"/>
<keyword evidence="3 11" id="KW-0812">Transmembrane</keyword>
<dbReference type="EMBL" id="APAU02000075">
    <property type="protein sequence ID" value="EUB57772.1"/>
    <property type="molecule type" value="Genomic_DNA"/>
</dbReference>
<evidence type="ECO:0000256" key="3">
    <source>
        <dbReference type="ARBA" id="ARBA00022692"/>
    </source>
</evidence>
<feature type="transmembrane region" description="Helical" evidence="11">
    <location>
        <begin position="217"/>
        <end position="235"/>
    </location>
</feature>
<feature type="region of interest" description="Disordered" evidence="10">
    <location>
        <begin position="740"/>
        <end position="762"/>
    </location>
</feature>
<dbReference type="CDD" id="cd15285">
    <property type="entry name" value="7tmC_mGluR_group1"/>
    <property type="match status" value="1"/>
</dbReference>
<dbReference type="KEGG" id="egl:EGR_07340"/>
<accession>W6UI47</accession>
<dbReference type="InterPro" id="IPR028933">
    <property type="entry name" value="Lebercilin_dom"/>
</dbReference>
<dbReference type="InterPro" id="IPR017979">
    <property type="entry name" value="GPCR_3_CS"/>
</dbReference>
<dbReference type="Pfam" id="PF00003">
    <property type="entry name" value="7tm_3"/>
    <property type="match status" value="1"/>
</dbReference>
<evidence type="ECO:0000256" key="10">
    <source>
        <dbReference type="SAM" id="MobiDB-lite"/>
    </source>
</evidence>
<feature type="region of interest" description="Disordered" evidence="10">
    <location>
        <begin position="692"/>
        <end position="727"/>
    </location>
</feature>
<dbReference type="Proteomes" id="UP000019149">
    <property type="component" value="Unassembled WGS sequence"/>
</dbReference>
<keyword evidence="14" id="KW-1185">Reference proteome</keyword>
<dbReference type="InterPro" id="IPR050726">
    <property type="entry name" value="mGluR"/>
</dbReference>
<dbReference type="PRINTS" id="PR00248">
    <property type="entry name" value="GPCRMGR"/>
</dbReference>
<name>W6UI47_ECHGR</name>
<dbReference type="GO" id="GO:0004930">
    <property type="term" value="F:G protein-coupled receptor activity"/>
    <property type="evidence" value="ECO:0007669"/>
    <property type="project" value="UniProtKB-KW"/>
</dbReference>
<dbReference type="PROSITE" id="PS50259">
    <property type="entry name" value="G_PROTEIN_RECEP_F3_4"/>
    <property type="match status" value="1"/>
</dbReference>
<feature type="coiled-coil region" evidence="9">
    <location>
        <begin position="559"/>
        <end position="650"/>
    </location>
</feature>
<dbReference type="RefSeq" id="XP_024348968.1">
    <property type="nucleotide sequence ID" value="XM_024496589.1"/>
</dbReference>
<comment type="subcellular location">
    <subcellularLocation>
        <location evidence="1">Cell membrane</location>
        <topology evidence="1">Multi-pass membrane protein</topology>
    </subcellularLocation>
</comment>
<feature type="compositionally biased region" description="Basic and acidic residues" evidence="10">
    <location>
        <begin position="973"/>
        <end position="986"/>
    </location>
</feature>